<reference evidence="8 9" key="1">
    <citation type="submission" date="2021-03" db="EMBL/GenBank/DDBJ databases">
        <title>Fibrella sp. HMF5405 genome sequencing and assembly.</title>
        <authorList>
            <person name="Kang H."/>
            <person name="Kim H."/>
            <person name="Bae S."/>
            <person name="Joh K."/>
        </authorList>
    </citation>
    <scope>NUCLEOTIDE SEQUENCE [LARGE SCALE GENOMIC DNA]</scope>
    <source>
        <strain evidence="8 9">HMF5405</strain>
    </source>
</reference>
<keyword evidence="3" id="KW-0732">Signal</keyword>
<dbReference type="Pfam" id="PF07980">
    <property type="entry name" value="SusD_RagB"/>
    <property type="match status" value="1"/>
</dbReference>
<evidence type="ECO:0000313" key="9">
    <source>
        <dbReference type="Proteomes" id="UP000664628"/>
    </source>
</evidence>
<evidence type="ECO:0000256" key="3">
    <source>
        <dbReference type="ARBA" id="ARBA00022729"/>
    </source>
</evidence>
<dbReference type="Gene3D" id="2.20.20.130">
    <property type="match status" value="1"/>
</dbReference>
<gene>
    <name evidence="8" type="ORF">J2I46_02540</name>
</gene>
<proteinExistence type="inferred from homology"/>
<feature type="domain" description="RagB/SusD" evidence="6">
    <location>
        <begin position="373"/>
        <end position="502"/>
    </location>
</feature>
<evidence type="ECO:0000259" key="6">
    <source>
        <dbReference type="Pfam" id="PF07980"/>
    </source>
</evidence>
<dbReference type="EMBL" id="JAFMYW010000001">
    <property type="protein sequence ID" value="MBO0947444.1"/>
    <property type="molecule type" value="Genomic_DNA"/>
</dbReference>
<evidence type="ECO:0000256" key="4">
    <source>
        <dbReference type="ARBA" id="ARBA00023136"/>
    </source>
</evidence>
<dbReference type="InterPro" id="IPR011990">
    <property type="entry name" value="TPR-like_helical_dom_sf"/>
</dbReference>
<dbReference type="Gene3D" id="1.25.40.390">
    <property type="match status" value="1"/>
</dbReference>
<comment type="caution">
    <text evidence="8">The sequence shown here is derived from an EMBL/GenBank/DDBJ whole genome shotgun (WGS) entry which is preliminary data.</text>
</comment>
<keyword evidence="9" id="KW-1185">Reference proteome</keyword>
<evidence type="ECO:0000256" key="1">
    <source>
        <dbReference type="ARBA" id="ARBA00004442"/>
    </source>
</evidence>
<protein>
    <submittedName>
        <fullName evidence="8">RagB/SusD family nutrient uptake outer membrane protein</fullName>
    </submittedName>
</protein>
<evidence type="ECO:0000256" key="2">
    <source>
        <dbReference type="ARBA" id="ARBA00006275"/>
    </source>
</evidence>
<name>A0ABS3JDU6_9BACT</name>
<evidence type="ECO:0000313" key="8">
    <source>
        <dbReference type="EMBL" id="MBO0947444.1"/>
    </source>
</evidence>
<accession>A0ABS3JDU6</accession>
<keyword evidence="4" id="KW-0472">Membrane</keyword>
<feature type="domain" description="SusD-like N-terminal" evidence="7">
    <location>
        <begin position="29"/>
        <end position="246"/>
    </location>
</feature>
<keyword evidence="5" id="KW-0998">Cell outer membrane</keyword>
<evidence type="ECO:0000259" key="7">
    <source>
        <dbReference type="Pfam" id="PF14322"/>
    </source>
</evidence>
<dbReference type="CDD" id="cd08977">
    <property type="entry name" value="SusD"/>
    <property type="match status" value="1"/>
</dbReference>
<dbReference type="Gene3D" id="1.25.40.900">
    <property type="match status" value="1"/>
</dbReference>
<dbReference type="SUPFAM" id="SSF48452">
    <property type="entry name" value="TPR-like"/>
    <property type="match status" value="1"/>
</dbReference>
<dbReference type="RefSeq" id="WP_207327353.1">
    <property type="nucleotide sequence ID" value="NZ_JAFMYW010000001.1"/>
</dbReference>
<evidence type="ECO:0000256" key="5">
    <source>
        <dbReference type="ARBA" id="ARBA00023237"/>
    </source>
</evidence>
<organism evidence="8 9">
    <name type="scientific">Fibrella forsythiae</name>
    <dbReference type="NCBI Taxonomy" id="2817061"/>
    <lineage>
        <taxon>Bacteria</taxon>
        <taxon>Pseudomonadati</taxon>
        <taxon>Bacteroidota</taxon>
        <taxon>Cytophagia</taxon>
        <taxon>Cytophagales</taxon>
        <taxon>Spirosomataceae</taxon>
        <taxon>Fibrella</taxon>
    </lineage>
</organism>
<comment type="subcellular location">
    <subcellularLocation>
        <location evidence="1">Cell outer membrane</location>
    </subcellularLocation>
</comment>
<dbReference type="Proteomes" id="UP000664628">
    <property type="component" value="Unassembled WGS sequence"/>
</dbReference>
<dbReference type="PROSITE" id="PS51257">
    <property type="entry name" value="PROKAR_LIPOPROTEIN"/>
    <property type="match status" value="1"/>
</dbReference>
<dbReference type="Pfam" id="PF14322">
    <property type="entry name" value="SusD-like_3"/>
    <property type="match status" value="1"/>
</dbReference>
<dbReference type="InterPro" id="IPR012944">
    <property type="entry name" value="SusD_RagB_dom"/>
</dbReference>
<sequence length="502" mass="54057">MRTHKLILSASLLTTILLGVTACKDSSLLEVKPRTAVDSETALKTIEGLDAGINGIYDRLQSVVLYGRDMLAVSEALGDNAQFTNKSGRLANENRNVANNTFGTATSSGGSWLTAYLAINQANLILDNAGTVTVAAADTARRNSYQGQAYFLRALMYHDLMRIYAYDPGVEVASQNKGGVPILLTGVSDQSKITFPARAPIADVYKQIYSDLQSAITALGRSNAYAVAPNYANVQAANALFSRVALYNKDYSTVVRYATAAIAGSIKLSDNASYVGGWRAPKQPESLFEVQFAVASENIGVNTSLQTTYTTLVRPGDRGTTGGFGDLVPTTAFIADLEAEKSATGAVLDIRRQLYELGTAGRGTAFIETTKFLGKNGTINLDNVPVIRVSELYLNRAEANYFLGNTADALADLNVIRTRSGLPARTATELSGIALLNEIYRQARLEFGFEGHRWFDLKRTGKDVVKATAQGGGLAYTDFRILAPIPLNELSTNVSIRQNFGY</sequence>
<dbReference type="InterPro" id="IPR033985">
    <property type="entry name" value="SusD-like_N"/>
</dbReference>
<comment type="similarity">
    <text evidence="2">Belongs to the SusD family.</text>
</comment>